<dbReference type="InterPro" id="IPR000873">
    <property type="entry name" value="AMP-dep_synth/lig_dom"/>
</dbReference>
<accession>A0ABN0ZEV6</accession>
<reference evidence="6 7" key="1">
    <citation type="journal article" date="2019" name="Int. J. Syst. Evol. Microbiol.">
        <title>The Global Catalogue of Microorganisms (GCM) 10K type strain sequencing project: providing services to taxonomists for standard genome sequencing and annotation.</title>
        <authorList>
            <consortium name="The Broad Institute Genomics Platform"/>
            <consortium name="The Broad Institute Genome Sequencing Center for Infectious Disease"/>
            <person name="Wu L."/>
            <person name="Ma J."/>
        </authorList>
    </citation>
    <scope>NUCLEOTIDE SEQUENCE [LARGE SCALE GENOMIC DNA]</scope>
    <source>
        <strain evidence="6 7">JCM 4805</strain>
    </source>
</reference>
<keyword evidence="2" id="KW-0436">Ligase</keyword>
<evidence type="ECO:0000313" key="7">
    <source>
        <dbReference type="Proteomes" id="UP001500909"/>
    </source>
</evidence>
<dbReference type="RefSeq" id="WP_346092824.1">
    <property type="nucleotide sequence ID" value="NZ_BAAABY010000007.1"/>
</dbReference>
<dbReference type="InterPro" id="IPR025110">
    <property type="entry name" value="AMP-bd_C"/>
</dbReference>
<keyword evidence="7" id="KW-1185">Reference proteome</keyword>
<dbReference type="PANTHER" id="PTHR43201">
    <property type="entry name" value="ACYL-COA SYNTHETASE"/>
    <property type="match status" value="1"/>
</dbReference>
<dbReference type="InterPro" id="IPR042099">
    <property type="entry name" value="ANL_N_sf"/>
</dbReference>
<feature type="domain" description="AMP-dependent synthetase/ligase" evidence="4">
    <location>
        <begin position="46"/>
        <end position="405"/>
    </location>
</feature>
<comment type="similarity">
    <text evidence="1">Belongs to the ATP-dependent AMP-binding enzyme family.</text>
</comment>
<dbReference type="Pfam" id="PF13193">
    <property type="entry name" value="AMP-binding_C"/>
    <property type="match status" value="1"/>
</dbReference>
<dbReference type="EMBL" id="BAAABY010000007">
    <property type="protein sequence ID" value="GAA0445556.1"/>
    <property type="molecule type" value="Genomic_DNA"/>
</dbReference>
<gene>
    <name evidence="6" type="ORF">GCM10010361_06660</name>
</gene>
<name>A0ABN0ZEV6_9ACTN</name>
<dbReference type="Proteomes" id="UP001500909">
    <property type="component" value="Unassembled WGS sequence"/>
</dbReference>
<dbReference type="CDD" id="cd04433">
    <property type="entry name" value="AFD_class_I"/>
    <property type="match status" value="1"/>
</dbReference>
<dbReference type="InterPro" id="IPR045851">
    <property type="entry name" value="AMP-bd_C_sf"/>
</dbReference>
<evidence type="ECO:0000256" key="1">
    <source>
        <dbReference type="ARBA" id="ARBA00006432"/>
    </source>
</evidence>
<protein>
    <recommendedName>
        <fullName evidence="8">AMP-dependent synthetase</fullName>
    </recommendedName>
</protein>
<evidence type="ECO:0000259" key="4">
    <source>
        <dbReference type="Pfam" id="PF00501"/>
    </source>
</evidence>
<evidence type="ECO:0000256" key="3">
    <source>
        <dbReference type="SAM" id="MobiDB-lite"/>
    </source>
</evidence>
<organism evidence="6 7">
    <name type="scientific">Streptomyces olivaceiscleroticus</name>
    <dbReference type="NCBI Taxonomy" id="68245"/>
    <lineage>
        <taxon>Bacteria</taxon>
        <taxon>Bacillati</taxon>
        <taxon>Actinomycetota</taxon>
        <taxon>Actinomycetes</taxon>
        <taxon>Kitasatosporales</taxon>
        <taxon>Streptomycetaceae</taxon>
        <taxon>Streptomyces</taxon>
    </lineage>
</organism>
<evidence type="ECO:0008006" key="8">
    <source>
        <dbReference type="Google" id="ProtNLM"/>
    </source>
</evidence>
<dbReference type="PANTHER" id="PTHR43201:SF5">
    <property type="entry name" value="MEDIUM-CHAIN ACYL-COA LIGASE ACSF2, MITOCHONDRIAL"/>
    <property type="match status" value="1"/>
</dbReference>
<evidence type="ECO:0000313" key="6">
    <source>
        <dbReference type="EMBL" id="GAA0445556.1"/>
    </source>
</evidence>
<comment type="caution">
    <text evidence="6">The sequence shown here is derived from an EMBL/GenBank/DDBJ whole genome shotgun (WGS) entry which is preliminary data.</text>
</comment>
<evidence type="ECO:0000256" key="2">
    <source>
        <dbReference type="ARBA" id="ARBA00022598"/>
    </source>
</evidence>
<evidence type="ECO:0000259" key="5">
    <source>
        <dbReference type="Pfam" id="PF13193"/>
    </source>
</evidence>
<feature type="region of interest" description="Disordered" evidence="3">
    <location>
        <begin position="168"/>
        <end position="206"/>
    </location>
</feature>
<dbReference type="Pfam" id="PF00501">
    <property type="entry name" value="AMP-binding"/>
    <property type="match status" value="1"/>
</dbReference>
<dbReference type="SUPFAM" id="SSF56801">
    <property type="entry name" value="Acetyl-CoA synthetase-like"/>
    <property type="match status" value="1"/>
</dbReference>
<proteinExistence type="inferred from homology"/>
<dbReference type="Gene3D" id="3.30.300.30">
    <property type="match status" value="1"/>
</dbReference>
<dbReference type="Gene3D" id="3.40.50.12780">
    <property type="entry name" value="N-terminal domain of ligase-like"/>
    <property type="match status" value="1"/>
</dbReference>
<feature type="domain" description="AMP-binding enzyme C-terminal" evidence="5">
    <location>
        <begin position="457"/>
        <end position="534"/>
    </location>
</feature>
<sequence>MTTAEAPATVWTSRDGVTVRDLVPGRYRRAWVAEGRCPDRDLYALFAEHARRHPRREAVIDAAGVLDYAALAARVRCVAVAFTAAGLGERDIVAIRLPNGRDAVAAELAVAAIGAVSLPYPPGRGTRDTLALLGRSRARGAVFASPADIALRHQLPYLRAVFTTSDAASGARPLPSPGDGRPGPPSPDRHPASPDPESPARILVSSGSEAEPKMVAYSHNAMAGGRAAYVRALHTDDTPPRHLVLVPLASSFGSCGTPVTVAALGGTLLVQEVFDPAGALRMLTEHRPTHVLGVPTMLRRLADHPPLPGEDFSSLRALVASGAALPQATADACRRRFARPVIAVYGSSDGVNCHTAATGLAPETGTGRPDPAVAEIRIMAEDGTALGPGQPGEIHARGPMTPLCYVASPDLDARYRTATGWVRTGDRGLLDAAGRLHVLGRLRQVVVRGGWNISPAEVEREVAAHPAVAEVACVPVPDPELGERLCACVRGVPGAPALTLPALAAFLADRGLERRKLPELLLRVDEMPLGPTGKVCRRTLAARAAALPRPVRPR</sequence>